<reference evidence="2 3" key="1">
    <citation type="submission" date="2014-06" db="EMBL/GenBank/DDBJ databases">
        <title>Evolutionary Origins and Diversification of the Mycorrhizal Mutualists.</title>
        <authorList>
            <consortium name="DOE Joint Genome Institute"/>
            <consortium name="Mycorrhizal Genomics Consortium"/>
            <person name="Kohler A."/>
            <person name="Kuo A."/>
            <person name="Nagy L.G."/>
            <person name="Floudas D."/>
            <person name="Copeland A."/>
            <person name="Barry K.W."/>
            <person name="Cichocki N."/>
            <person name="Veneault-Fourrey C."/>
            <person name="LaButti K."/>
            <person name="Lindquist E.A."/>
            <person name="Lipzen A."/>
            <person name="Lundell T."/>
            <person name="Morin E."/>
            <person name="Murat C."/>
            <person name="Riley R."/>
            <person name="Ohm R."/>
            <person name="Sun H."/>
            <person name="Tunlid A."/>
            <person name="Henrissat B."/>
            <person name="Grigoriev I.V."/>
            <person name="Hibbett D.S."/>
            <person name="Martin F."/>
        </authorList>
    </citation>
    <scope>NUCLEOTIDE SEQUENCE [LARGE SCALE GENOMIC DNA]</scope>
    <source>
        <strain evidence="2 3">SS14</strain>
    </source>
</reference>
<dbReference type="PANTHER" id="PTHR46411:SF2">
    <property type="entry name" value="AAA+ ATPASE DOMAIN-CONTAINING PROTEIN"/>
    <property type="match status" value="1"/>
</dbReference>
<gene>
    <name evidence="2" type="ORF">M422DRAFT_172003</name>
</gene>
<dbReference type="EMBL" id="KN837135">
    <property type="protein sequence ID" value="KIJ41614.1"/>
    <property type="molecule type" value="Genomic_DNA"/>
</dbReference>
<evidence type="ECO:0000313" key="2">
    <source>
        <dbReference type="EMBL" id="KIJ41614.1"/>
    </source>
</evidence>
<dbReference type="InterPro" id="IPR003959">
    <property type="entry name" value="ATPase_AAA_core"/>
</dbReference>
<evidence type="ECO:0000259" key="1">
    <source>
        <dbReference type="Pfam" id="PF00004"/>
    </source>
</evidence>
<name>A0A0C9V3W2_SPHS4</name>
<organism evidence="2 3">
    <name type="scientific">Sphaerobolus stellatus (strain SS14)</name>
    <dbReference type="NCBI Taxonomy" id="990650"/>
    <lineage>
        <taxon>Eukaryota</taxon>
        <taxon>Fungi</taxon>
        <taxon>Dikarya</taxon>
        <taxon>Basidiomycota</taxon>
        <taxon>Agaricomycotina</taxon>
        <taxon>Agaricomycetes</taxon>
        <taxon>Phallomycetidae</taxon>
        <taxon>Geastrales</taxon>
        <taxon>Sphaerobolaceae</taxon>
        <taxon>Sphaerobolus</taxon>
    </lineage>
</organism>
<dbReference type="InterPro" id="IPR027417">
    <property type="entry name" value="P-loop_NTPase"/>
</dbReference>
<dbReference type="OrthoDB" id="10042665at2759"/>
<dbReference type="Gene3D" id="3.40.50.300">
    <property type="entry name" value="P-loop containing nucleotide triphosphate hydrolases"/>
    <property type="match status" value="1"/>
</dbReference>
<dbReference type="SUPFAM" id="SSF52540">
    <property type="entry name" value="P-loop containing nucleoside triphosphate hydrolases"/>
    <property type="match status" value="1"/>
</dbReference>
<dbReference type="AlphaFoldDB" id="A0A0C9V3W2"/>
<dbReference type="GO" id="GO:0016887">
    <property type="term" value="F:ATP hydrolysis activity"/>
    <property type="evidence" value="ECO:0007669"/>
    <property type="project" value="InterPro"/>
</dbReference>
<dbReference type="PANTHER" id="PTHR46411">
    <property type="entry name" value="FAMILY ATPASE, PUTATIVE-RELATED"/>
    <property type="match status" value="1"/>
</dbReference>
<feature type="domain" description="ATPase AAA-type core" evidence="1">
    <location>
        <begin position="2"/>
        <end position="97"/>
    </location>
</feature>
<dbReference type="Proteomes" id="UP000054279">
    <property type="component" value="Unassembled WGS sequence"/>
</dbReference>
<proteinExistence type="predicted"/>
<sequence length="103" mass="11602">PLMVISSGELGTTVAEIEKNLTNFLQYAAMWKAIVLIDEADVLLKTRMTSVSNHLEQNSLVAVFLHQLEYFQGILFLTCNRGTALDPAIKSRMHLFLYLFPSV</sequence>
<dbReference type="Pfam" id="PF00004">
    <property type="entry name" value="AAA"/>
    <property type="match status" value="1"/>
</dbReference>
<accession>A0A0C9V3W2</accession>
<evidence type="ECO:0000313" key="3">
    <source>
        <dbReference type="Proteomes" id="UP000054279"/>
    </source>
</evidence>
<dbReference type="HOGENOM" id="CLU_144292_1_0_1"/>
<keyword evidence="3" id="KW-1185">Reference proteome</keyword>
<feature type="non-terminal residue" evidence="2">
    <location>
        <position position="1"/>
    </location>
</feature>
<dbReference type="GO" id="GO:0005524">
    <property type="term" value="F:ATP binding"/>
    <property type="evidence" value="ECO:0007669"/>
    <property type="project" value="InterPro"/>
</dbReference>
<protein>
    <recommendedName>
        <fullName evidence="1">ATPase AAA-type core domain-containing protein</fullName>
    </recommendedName>
</protein>